<protein>
    <submittedName>
        <fullName evidence="1">Acyl dehydratase</fullName>
    </submittedName>
</protein>
<name>A0A075MPU6_9ARCH</name>
<dbReference type="Gene3D" id="3.10.129.10">
    <property type="entry name" value="Hotdog Thioesterase"/>
    <property type="match status" value="1"/>
</dbReference>
<dbReference type="KEGG" id="nev:NTE_01523"/>
<dbReference type="RefSeq" id="WP_148700331.1">
    <property type="nucleotide sequence ID" value="NZ_CP007174.1"/>
</dbReference>
<accession>A0A075MPU6</accession>
<dbReference type="Proteomes" id="UP000028194">
    <property type="component" value="Chromosome"/>
</dbReference>
<dbReference type="GeneID" id="41597310"/>
<dbReference type="eggNOG" id="arCOG10570">
    <property type="taxonomic scope" value="Archaea"/>
</dbReference>
<gene>
    <name evidence="1" type="ORF">NTE_01523</name>
</gene>
<keyword evidence="2" id="KW-1185">Reference proteome</keyword>
<dbReference type="EMBL" id="CP007174">
    <property type="protein sequence ID" value="AIF83586.1"/>
    <property type="molecule type" value="Genomic_DNA"/>
</dbReference>
<dbReference type="InterPro" id="IPR029069">
    <property type="entry name" value="HotDog_dom_sf"/>
</dbReference>
<evidence type="ECO:0000313" key="2">
    <source>
        <dbReference type="Proteomes" id="UP000028194"/>
    </source>
</evidence>
<dbReference type="HOGENOM" id="CLU_1745471_0_0_2"/>
<dbReference type="OrthoDB" id="4149at2157"/>
<evidence type="ECO:0000313" key="1">
    <source>
        <dbReference type="EMBL" id="AIF83586.1"/>
    </source>
</evidence>
<organism evidence="1 2">
    <name type="scientific">Candidatus Nitrososphaera evergladensis SR1</name>
    <dbReference type="NCBI Taxonomy" id="1459636"/>
    <lineage>
        <taxon>Archaea</taxon>
        <taxon>Nitrososphaerota</taxon>
        <taxon>Nitrososphaeria</taxon>
        <taxon>Nitrososphaerales</taxon>
        <taxon>Nitrososphaeraceae</taxon>
        <taxon>Nitrososphaera</taxon>
    </lineage>
</organism>
<proteinExistence type="predicted"/>
<sequence length="149" mass="16751">MKFGEFAIGQEFSTSVTITEADFHAYISFARTRNILHENRELAAKEGIKGTLVPGRAIIARAEGEMTRLPAFSDCIMLLYGMDGDPEWAGRQTRFLGEVYAGDTLDVKYRVASKKEEKNGYGILRVDYEISRFGKTVVVSKGNLYRIKI</sequence>
<dbReference type="SUPFAM" id="SSF54637">
    <property type="entry name" value="Thioesterase/thiol ester dehydrase-isomerase"/>
    <property type="match status" value="1"/>
</dbReference>
<reference evidence="1 2" key="1">
    <citation type="journal article" date="2014" name="PLoS ONE">
        <title>Genome Sequence of Candidatus Nitrososphaera evergladensis from Group I.1b Enriched from Everglades Soil Reveals Novel Genomic Features of the Ammonia-Oxidizing Archaea.</title>
        <authorList>
            <person name="Zhalnina K.V."/>
            <person name="Dias R."/>
            <person name="Leonard M.T."/>
            <person name="Dorr de Quadros P."/>
            <person name="Camargo F.A."/>
            <person name="Drew J.C."/>
            <person name="Farmerie W.G."/>
            <person name="Daroub S.H."/>
            <person name="Triplett E.W."/>
        </authorList>
    </citation>
    <scope>NUCLEOTIDE SEQUENCE [LARGE SCALE GENOMIC DNA]</scope>
    <source>
        <strain evidence="1 2">SR1</strain>
    </source>
</reference>
<dbReference type="AlphaFoldDB" id="A0A075MPU6"/>